<proteinExistence type="predicted"/>
<protein>
    <submittedName>
        <fullName evidence="2">MBL fold metallo-hydrolase</fullName>
    </submittedName>
</protein>
<dbReference type="InterPro" id="IPR036866">
    <property type="entry name" value="RibonucZ/Hydroxyglut_hydro"/>
</dbReference>
<dbReference type="Pfam" id="PF13483">
    <property type="entry name" value="Lactamase_B_3"/>
    <property type="match status" value="1"/>
</dbReference>
<accession>A0ABD5X3C6</accession>
<evidence type="ECO:0000256" key="1">
    <source>
        <dbReference type="SAM" id="MobiDB-lite"/>
    </source>
</evidence>
<sequence length="255" mass="27545">MTVAHTDVTIDWYGNATIRLEGDGTVIYFDPGRYGVLTGEWESNNEHTANAHPSGPAQQPADADLVCITHVHHYDPDGIERVADGDTTVVAFDGMNIRGSSRDLPRLVDLPHTVVELGMEDEAVLADQPVWTVPAYNDPDGPRTRPDGTPFHPEGRGCGYLLSVGGTRVFWPGDSDVLDGHDQLDVDVFLPPIGGTTTMDRHEAADLAVALDPELVVPIHYNTFAALETDSRAFATDVASQGIAVALDEKDLPRI</sequence>
<dbReference type="InterPro" id="IPR050114">
    <property type="entry name" value="UPF0173_UPF0282_UlaG_hydrolase"/>
</dbReference>
<organism evidence="2 3">
    <name type="scientific">Halovenus rubra</name>
    <dbReference type="NCBI Taxonomy" id="869890"/>
    <lineage>
        <taxon>Archaea</taxon>
        <taxon>Methanobacteriati</taxon>
        <taxon>Methanobacteriota</taxon>
        <taxon>Stenosarchaea group</taxon>
        <taxon>Halobacteria</taxon>
        <taxon>Halobacteriales</taxon>
        <taxon>Haloarculaceae</taxon>
        <taxon>Halovenus</taxon>
    </lineage>
</organism>
<dbReference type="Gene3D" id="3.60.15.10">
    <property type="entry name" value="Ribonuclease Z/Hydroxyacylglutathione hydrolase-like"/>
    <property type="match status" value="1"/>
</dbReference>
<dbReference type="PANTHER" id="PTHR43546:SF8">
    <property type="entry name" value="METALLO-BETA-LACTAMASE DOMAIN-CONTAINING PROTEIN"/>
    <property type="match status" value="1"/>
</dbReference>
<dbReference type="SUPFAM" id="SSF56281">
    <property type="entry name" value="Metallo-hydrolase/oxidoreductase"/>
    <property type="match status" value="1"/>
</dbReference>
<feature type="region of interest" description="Disordered" evidence="1">
    <location>
        <begin position="135"/>
        <end position="154"/>
    </location>
</feature>
<evidence type="ECO:0000313" key="3">
    <source>
        <dbReference type="Proteomes" id="UP001596414"/>
    </source>
</evidence>
<reference evidence="2 3" key="1">
    <citation type="journal article" date="2014" name="Int. J. Syst. Evol. Microbiol.">
        <title>Complete genome sequence of Corynebacterium casei LMG S-19264T (=DSM 44701T), isolated from a smear-ripened cheese.</title>
        <authorList>
            <consortium name="US DOE Joint Genome Institute (JGI-PGF)"/>
            <person name="Walter F."/>
            <person name="Albersmeier A."/>
            <person name="Kalinowski J."/>
            <person name="Ruckert C."/>
        </authorList>
    </citation>
    <scope>NUCLEOTIDE SEQUENCE [LARGE SCALE GENOMIC DNA]</scope>
    <source>
        <strain evidence="2 3">CGMCC 4.7215</strain>
    </source>
</reference>
<comment type="caution">
    <text evidence="2">The sequence shown here is derived from an EMBL/GenBank/DDBJ whole genome shotgun (WGS) entry which is preliminary data.</text>
</comment>
<dbReference type="AlphaFoldDB" id="A0ABD5X3C6"/>
<name>A0ABD5X3C6_9EURY</name>
<gene>
    <name evidence="2" type="ORF">ACFQJ7_06450</name>
</gene>
<evidence type="ECO:0000313" key="2">
    <source>
        <dbReference type="EMBL" id="MFC7125678.1"/>
    </source>
</evidence>
<dbReference type="RefSeq" id="WP_267636932.1">
    <property type="nucleotide sequence ID" value="NZ_JAODIY010000008.1"/>
</dbReference>
<dbReference type="Proteomes" id="UP001596414">
    <property type="component" value="Unassembled WGS sequence"/>
</dbReference>
<dbReference type="EMBL" id="JBHSZQ010000008">
    <property type="protein sequence ID" value="MFC7125678.1"/>
    <property type="molecule type" value="Genomic_DNA"/>
</dbReference>
<dbReference type="PANTHER" id="PTHR43546">
    <property type="entry name" value="UPF0173 METAL-DEPENDENT HYDROLASE MJ1163-RELATED"/>
    <property type="match status" value="1"/>
</dbReference>